<accession>A0A6A6G2L6</accession>
<evidence type="ECO:0000256" key="1">
    <source>
        <dbReference type="SAM" id="Phobius"/>
    </source>
</evidence>
<feature type="transmembrane region" description="Helical" evidence="1">
    <location>
        <begin position="55"/>
        <end position="77"/>
    </location>
</feature>
<gene>
    <name evidence="2" type="ORF">BDZ85DRAFT_37437</name>
</gene>
<reference evidence="3" key="1">
    <citation type="journal article" date="2020" name="Stud. Mycol.">
        <title>101 Dothideomycetes genomes: A test case for predicting lifestyles and emergence of pathogens.</title>
        <authorList>
            <person name="Haridas S."/>
            <person name="Albert R."/>
            <person name="Binder M."/>
            <person name="Bloem J."/>
            <person name="LaButti K."/>
            <person name="Salamov A."/>
            <person name="Andreopoulos B."/>
            <person name="Baker S."/>
            <person name="Barry K."/>
            <person name="Bills G."/>
            <person name="Bluhm B."/>
            <person name="Cannon C."/>
            <person name="Castanera R."/>
            <person name="Culley D."/>
            <person name="Daum C."/>
            <person name="Ezra D."/>
            <person name="Gonzalez J."/>
            <person name="Henrissat B."/>
            <person name="Kuo A."/>
            <person name="Liang C."/>
            <person name="Lipzen A."/>
            <person name="Lutzoni F."/>
            <person name="Magnuson J."/>
            <person name="Mondo S."/>
            <person name="Nolan M."/>
            <person name="Ohm R."/>
            <person name="Pangilinan J."/>
            <person name="Park H.-J."/>
            <person name="Ramirez L."/>
            <person name="Alfaro M."/>
            <person name="Sun H."/>
            <person name="Tritt A."/>
            <person name="Yoshinaga Y."/>
            <person name="Zwiers L.-H."/>
            <person name="Turgeon B."/>
            <person name="Goodwin S."/>
            <person name="Spatafora J."/>
            <person name="Crous P."/>
            <person name="Grigoriev I."/>
        </authorList>
    </citation>
    <scope>NUCLEOTIDE SEQUENCE [LARGE SCALE GENOMIC DNA]</scope>
    <source>
        <strain evidence="3">CECT 20119</strain>
    </source>
</reference>
<keyword evidence="1" id="KW-0472">Membrane</keyword>
<dbReference type="EMBL" id="ML992514">
    <property type="protein sequence ID" value="KAF2219971.1"/>
    <property type="molecule type" value="Genomic_DNA"/>
</dbReference>
<dbReference type="Proteomes" id="UP000799538">
    <property type="component" value="Unassembled WGS sequence"/>
</dbReference>
<protein>
    <submittedName>
        <fullName evidence="2">Uncharacterized protein</fullName>
    </submittedName>
</protein>
<evidence type="ECO:0000313" key="3">
    <source>
        <dbReference type="Proteomes" id="UP000799538"/>
    </source>
</evidence>
<proteinExistence type="predicted"/>
<keyword evidence="1" id="KW-1133">Transmembrane helix</keyword>
<dbReference type="AlphaFoldDB" id="A0A6A6G2L6"/>
<organism evidence="2 3">
    <name type="scientific">Elsinoe ampelina</name>
    <dbReference type="NCBI Taxonomy" id="302913"/>
    <lineage>
        <taxon>Eukaryota</taxon>
        <taxon>Fungi</taxon>
        <taxon>Dikarya</taxon>
        <taxon>Ascomycota</taxon>
        <taxon>Pezizomycotina</taxon>
        <taxon>Dothideomycetes</taxon>
        <taxon>Dothideomycetidae</taxon>
        <taxon>Myriangiales</taxon>
        <taxon>Elsinoaceae</taxon>
        <taxon>Elsinoe</taxon>
    </lineage>
</organism>
<name>A0A6A6G2L6_9PEZI</name>
<keyword evidence="3" id="KW-1185">Reference proteome</keyword>
<sequence length="79" mass="8255">MCTAHVVRPRWRANYHASVLFVCCSHPICLLTNAASSTGQGNDSIDMGTSILCDALLPIVPMLAVMMTTAASFALAAGS</sequence>
<keyword evidence="1" id="KW-0812">Transmembrane</keyword>
<evidence type="ECO:0000313" key="2">
    <source>
        <dbReference type="EMBL" id="KAF2219971.1"/>
    </source>
</evidence>
<feature type="transmembrane region" description="Helical" evidence="1">
    <location>
        <begin position="15"/>
        <end position="35"/>
    </location>
</feature>